<dbReference type="Pfam" id="PF05380">
    <property type="entry name" value="Peptidase_A17"/>
    <property type="match status" value="1"/>
</dbReference>
<evidence type="ECO:0000313" key="3">
    <source>
        <dbReference type="Proteomes" id="UP001235939"/>
    </source>
</evidence>
<dbReference type="EMBL" id="CP092870">
    <property type="protein sequence ID" value="UYV71198.1"/>
    <property type="molecule type" value="Genomic_DNA"/>
</dbReference>
<organism evidence="2 3">
    <name type="scientific">Cordylochernes scorpioides</name>
    <dbReference type="NCBI Taxonomy" id="51811"/>
    <lineage>
        <taxon>Eukaryota</taxon>
        <taxon>Metazoa</taxon>
        <taxon>Ecdysozoa</taxon>
        <taxon>Arthropoda</taxon>
        <taxon>Chelicerata</taxon>
        <taxon>Arachnida</taxon>
        <taxon>Pseudoscorpiones</taxon>
        <taxon>Cheliferoidea</taxon>
        <taxon>Chernetidae</taxon>
        <taxon>Cordylochernes</taxon>
    </lineage>
</organism>
<dbReference type="PANTHER" id="PTHR47331:SF5">
    <property type="entry name" value="RIBONUCLEASE H"/>
    <property type="match status" value="1"/>
</dbReference>
<gene>
    <name evidence="2" type="ORF">LAZ67_8002142</name>
</gene>
<accession>A0ABY6KR98</accession>
<name>A0ABY6KR98_9ARAC</name>
<sequence>MGDDHRPNVSGSYLPCQRQRDPPTFSGYGNINPGQWLKEYERVSKYNRCDDTMKLANVVFYLNGTAGRWFDNNEESLNSWRSFEDEFRGVFGLREDSARRAEEVLKSRAQKAEESSESYIQENLSLCHQEFCEENGTGKSDKRKILSAAHSLFDPIGFTCPFTIIPKMLLQEKCLIQKAGSDTDLSEDISRRFNAWLSQLTEVDKLKIPRCVVQSQDRRTWTLHVFMDSSNAAFAACAYLRSGFPGSVQVQLLMARSRVAPMKNTTIPRLELVACEIGSRLAIKRDMNWSVFVAGRVKKIRQNSSITDWRHVPVKENPADIPSRGASISQLITTRWWEGPVWLKKEEQFWTQSVEKESIEEVNSELRKAVVTHCNIEKRDMLAKITQFSNYHKILRMVAHWRRFLDWLQRKRSNKITKGPITMEEMTLAEEKVIRLVQQCSFEGVKDKKFKNLRVYEYESGLLWVKCRFVPVEKVDAHSYPMCHAGVQSLHANLWVKCRFVPVEKVDAHSYPMCHAGVQSLHANLWVKCRFVPVEKVDAHSYPMCHAGVQSLHANLWVKCRFVPVEKVDAHSYPMCHAGVQSLHANLWVKCRFVPVEKVDAHSYPMVMPSNGVTGQLIWSYHRLMCHAGVQSLHANLWVKCRFVPVEKVDAHTYPMVMPSNGDHHS</sequence>
<dbReference type="InterPro" id="IPR008042">
    <property type="entry name" value="Retrotrans_Pao"/>
</dbReference>
<dbReference type="PANTHER" id="PTHR47331">
    <property type="entry name" value="PHD-TYPE DOMAIN-CONTAINING PROTEIN"/>
    <property type="match status" value="1"/>
</dbReference>
<keyword evidence="3" id="KW-1185">Reference proteome</keyword>
<feature type="region of interest" description="Disordered" evidence="1">
    <location>
        <begin position="1"/>
        <end position="28"/>
    </location>
</feature>
<evidence type="ECO:0000313" key="2">
    <source>
        <dbReference type="EMBL" id="UYV71198.1"/>
    </source>
</evidence>
<evidence type="ECO:0008006" key="4">
    <source>
        <dbReference type="Google" id="ProtNLM"/>
    </source>
</evidence>
<evidence type="ECO:0000256" key="1">
    <source>
        <dbReference type="SAM" id="MobiDB-lite"/>
    </source>
</evidence>
<proteinExistence type="predicted"/>
<protein>
    <recommendedName>
        <fullName evidence="4">Retrotransposon gag domain-containing protein</fullName>
    </recommendedName>
</protein>
<reference evidence="2 3" key="1">
    <citation type="submission" date="2022-01" db="EMBL/GenBank/DDBJ databases">
        <title>A chromosomal length assembly of Cordylochernes scorpioides.</title>
        <authorList>
            <person name="Zeh D."/>
            <person name="Zeh J."/>
        </authorList>
    </citation>
    <scope>NUCLEOTIDE SEQUENCE [LARGE SCALE GENOMIC DNA]</scope>
    <source>
        <strain evidence="2">IN4F17</strain>
        <tissue evidence="2">Whole Body</tissue>
    </source>
</reference>
<dbReference type="Proteomes" id="UP001235939">
    <property type="component" value="Chromosome 08"/>
</dbReference>